<dbReference type="InterPro" id="IPR025110">
    <property type="entry name" value="AMP-bd_C"/>
</dbReference>
<sequence>MLEVIPHTVMVEQRQSHPPHNEETINEHTVSTMRPVPRAVVSVLVDEPPSFPSFCLHHLIEQQVERLPEQTAAIFDGQALTYADLNVRANQLAHFLVESGVGPDVLVGVCMERSFEMLVSLLAILKAGGAYVPLDPGAPQERLSWMVTDVQPALVLTQAHLLERLPSSAAQYVSVDDKQTYWNTFPVSNPMSPVQDAHLAYVIYTSGSTGLPKGVMVSHRSICNSLFWMQKKFQLDQSDAIIHKTPFVFDASLWELFWPLLAGARMIIARPEGHKDSAYLLELARQWHVTILFFVPSMLQAFIEEPELKQLTSLRQVLCGGETLSPELQARFFARHSATLYNLYGPTEAAIQVTCWTCQQESQETTVPLGEAIDGVDLYVLDERGQLVTDGEVGELYIGGTQLARGYLKRAELTAERFVPNPFAAQADARLYRTGDLMRRRRDGLLDYQGRIDQQVKLRGFRIELGEIEAALISHPAVQLGVVVLREEPERDKYLTAYVVLQIGSTLTQTELRDYLRQRLPEYMVPAVVVTLAEMPLTLSGKIDRRALPAPQTQVCPVGHDHVAPQTPLEEIIAVQLCELLHLSQVSVDANLFDLGLHSLLGTQLVSRLRQTLSLDISLRWLFEAPTVALLAERLEQQLGGNTAVQMPALVPRERLERTPLSFGQERLWFLDQFAPSNAACNVPIFRRLYGPLSLPALEKSLNALVQRHDVLRTTFHEDDGLAYQLVAPELTLPVAVLDLSSLIADVQQQQLRTLAKQAAERPFDLAKGPLLRLQVLRLAEQEHIFLFTIHHIVIDGWSMSIFLQELSALYNTYTRSDDRLETIAADVQSDSILEQALSLTELPLRYTDYALWQREWWETGVWQDHLTYWQQQLAHAPTMLDLPTDHPRPALQHYVGAHQSLQLPPTLLQDLKALSQREGVTLFMTLLSAFQVLLMRYSGQRDIVVGAPIANRTHKEIENLVGLFINTLALRIDLTGNPTFRQTLLRMREVALQAYVHQDLPFEKLLESLQIERSLSYAPLFQVFFTLQNGPSLQLDLDQISWQPLEVEQTAAKFDLSLTLIEDNNGLQTELEYNTGLFEAATIERMLGHWQVLLEAIVQDVEQPIEELPLLTPAERQQVVIEWNRTASSQPAEICLHQLIEQQAERTPLAPAVLYGESSLSYRQLNQRANQLAHVLQRVGVGPDVIVGVYMERSLELVIALLGILKAGGAYMPLDPGYPTERLAFMLEDAQPALILTQEHLRASCPPASHVFYLDAAGQRFANESTMNPVSAVMQDHLAYLIYTSGSTGRPKGVMNTHQGICNNLLWKQEAYQVTPQDRILQKTPLSFDVSVWELFLPLVVGATMVVAKPEGHKDSAYLVHLIQESGVTLMEVVPSLLQVLIEEADFAHCKTLRLVICGGDALPFELQQRFFASHPAALYNTYGPTEAAIDVTWWICQRESQETTVPIGFPITNTQLYILDAHHQPVPIGVPGELYIGGRSLARGYLKRPELTAERFIRDPFHTDPAARIYRTGDLARYRSDGAIEYLGRIDQQIKLRGFRIELGEVEAVIQSHPLVQDAVVLLREEKGTQKFLVAYTQLQPRASLTREEMRSYLAQHLPAYMIPTAMIFLDALPLNANGKVDRRALSLLPVARALHQEVGVAPRNAIEMTLAAIWIDLLRLEQVSVTDNFFELGGHSLLAMQLLHRIKQQFGVTLPLSTLFQVPTIAQEAELLQQEEQELSFMPSPIVTIQSMGSKRPFFCVHPVSGEAYTYLKLAQYLTHDRPFYGIQAQGLHRGQLPHLSVEEMAAYYIQELRAIQPEGPYLLGGYSFGGIVAFEMAQQLQAQGCRVDLLAMIDAIPYVRQPQGPLHWLRSLTINRRSKQSTSGISFLRLTQSYTNIIASTLQEQLSEQATHNQWRYLLSLLLKAALIPQDTHASQVRRFLRVIKANENSRRNYQPQPYQGRITFFSRDDVSYHPIEAWSPFTTEPIENYIVTGDHLTMMADPHVAGLAMRLQQCLDRVDAED</sequence>
<dbReference type="SUPFAM" id="SSF53474">
    <property type="entry name" value="alpha/beta-Hydrolases"/>
    <property type="match status" value="1"/>
</dbReference>
<keyword evidence="4" id="KW-0597">Phosphoprotein</keyword>
<dbReference type="InterPro" id="IPR000873">
    <property type="entry name" value="AMP-dep_synth/lig_dom"/>
</dbReference>
<dbReference type="Pfam" id="PF00975">
    <property type="entry name" value="Thioesterase"/>
    <property type="match status" value="1"/>
</dbReference>
<comment type="caution">
    <text evidence="6">The sequence shown here is derived from an EMBL/GenBank/DDBJ whole genome shotgun (WGS) entry which is preliminary data.</text>
</comment>
<dbReference type="Proteomes" id="UP000287352">
    <property type="component" value="Unassembled WGS sequence"/>
</dbReference>
<dbReference type="CDD" id="cd19531">
    <property type="entry name" value="LCL_NRPS-like"/>
    <property type="match status" value="1"/>
</dbReference>
<dbReference type="FunFam" id="3.30.300.30:FF:000010">
    <property type="entry name" value="Enterobactin synthetase component F"/>
    <property type="match status" value="2"/>
</dbReference>
<dbReference type="InterPro" id="IPR020806">
    <property type="entry name" value="PKS_PP-bd"/>
</dbReference>
<evidence type="ECO:0000256" key="1">
    <source>
        <dbReference type="ARBA" id="ARBA00001957"/>
    </source>
</evidence>
<dbReference type="InterPro" id="IPR001031">
    <property type="entry name" value="Thioesterase"/>
</dbReference>
<dbReference type="Gene3D" id="3.40.50.1820">
    <property type="entry name" value="alpha/beta hydrolase"/>
    <property type="match status" value="1"/>
</dbReference>
<dbReference type="SUPFAM" id="SSF52777">
    <property type="entry name" value="CoA-dependent acyltransferases"/>
    <property type="match status" value="2"/>
</dbReference>
<evidence type="ECO:0000256" key="2">
    <source>
        <dbReference type="ARBA" id="ARBA00006432"/>
    </source>
</evidence>
<dbReference type="PANTHER" id="PTHR45527">
    <property type="entry name" value="NONRIBOSOMAL PEPTIDE SYNTHETASE"/>
    <property type="match status" value="1"/>
</dbReference>
<evidence type="ECO:0000256" key="3">
    <source>
        <dbReference type="ARBA" id="ARBA00022450"/>
    </source>
</evidence>
<dbReference type="PROSITE" id="PS00012">
    <property type="entry name" value="PHOSPHOPANTETHEINE"/>
    <property type="match status" value="2"/>
</dbReference>
<dbReference type="PANTHER" id="PTHR45527:SF1">
    <property type="entry name" value="FATTY ACID SYNTHASE"/>
    <property type="match status" value="1"/>
</dbReference>
<dbReference type="InterPro" id="IPR009081">
    <property type="entry name" value="PP-bd_ACP"/>
</dbReference>
<dbReference type="GO" id="GO:0031177">
    <property type="term" value="F:phosphopantetheine binding"/>
    <property type="evidence" value="ECO:0007669"/>
    <property type="project" value="InterPro"/>
</dbReference>
<comment type="similarity">
    <text evidence="2">Belongs to the ATP-dependent AMP-binding enzyme family.</text>
</comment>
<protein>
    <recommendedName>
        <fullName evidence="5">Carrier domain-containing protein</fullName>
    </recommendedName>
</protein>
<dbReference type="InterPro" id="IPR020845">
    <property type="entry name" value="AMP-binding_CS"/>
</dbReference>
<dbReference type="InterPro" id="IPR045851">
    <property type="entry name" value="AMP-bd_C_sf"/>
</dbReference>
<dbReference type="PROSITE" id="PS50075">
    <property type="entry name" value="CARRIER"/>
    <property type="match status" value="2"/>
</dbReference>
<dbReference type="NCBIfam" id="NF003417">
    <property type="entry name" value="PRK04813.1"/>
    <property type="match status" value="2"/>
</dbReference>
<dbReference type="FunFam" id="3.40.50.12780:FF:000012">
    <property type="entry name" value="Non-ribosomal peptide synthetase"/>
    <property type="match status" value="2"/>
</dbReference>
<dbReference type="InterPro" id="IPR020802">
    <property type="entry name" value="TesA-like"/>
</dbReference>
<gene>
    <name evidence="6" type="ORF">KTT_60320</name>
</gene>
<dbReference type="GO" id="GO:0043041">
    <property type="term" value="P:amino acid activation for nonribosomal peptide biosynthetic process"/>
    <property type="evidence" value="ECO:0007669"/>
    <property type="project" value="TreeGrafter"/>
</dbReference>
<dbReference type="GO" id="GO:0044550">
    <property type="term" value="P:secondary metabolite biosynthetic process"/>
    <property type="evidence" value="ECO:0007669"/>
    <property type="project" value="UniProtKB-ARBA"/>
</dbReference>
<proteinExistence type="inferred from homology"/>
<feature type="domain" description="Carrier" evidence="5">
    <location>
        <begin position="1644"/>
        <end position="1719"/>
    </location>
</feature>
<dbReference type="InterPro" id="IPR023213">
    <property type="entry name" value="CAT-like_dom_sf"/>
</dbReference>
<dbReference type="SMART" id="SM00823">
    <property type="entry name" value="PKS_PP"/>
    <property type="match status" value="2"/>
</dbReference>
<dbReference type="Pfam" id="PF13193">
    <property type="entry name" value="AMP-binding_C"/>
    <property type="match status" value="2"/>
</dbReference>
<reference evidence="7" key="1">
    <citation type="submission" date="2018-12" db="EMBL/GenBank/DDBJ databases">
        <title>Tengunoibacter tsumagoiensis gen. nov., sp. nov., Dictyobacter kobayashii sp. nov., D. alpinus sp. nov., and D. joshuensis sp. nov. and description of Dictyobacteraceae fam. nov. within the order Ktedonobacterales isolated from Tengu-no-mugimeshi.</title>
        <authorList>
            <person name="Wang C.M."/>
            <person name="Zheng Y."/>
            <person name="Sakai Y."/>
            <person name="Toyoda A."/>
            <person name="Minakuchi Y."/>
            <person name="Abe K."/>
            <person name="Yokota A."/>
            <person name="Yabe S."/>
        </authorList>
    </citation>
    <scope>NUCLEOTIDE SEQUENCE [LARGE SCALE GENOMIC DNA]</scope>
    <source>
        <strain evidence="7">Uno3</strain>
    </source>
</reference>
<evidence type="ECO:0000313" key="6">
    <source>
        <dbReference type="EMBL" id="GCE16173.1"/>
    </source>
</evidence>
<dbReference type="RefSeq" id="WP_126583554.1">
    <property type="nucleotide sequence ID" value="NZ_BIFR01000002.1"/>
</dbReference>
<accession>A0A402AAH6</accession>
<dbReference type="Pfam" id="PF00550">
    <property type="entry name" value="PP-binding"/>
    <property type="match status" value="2"/>
</dbReference>
<dbReference type="Pfam" id="PF00501">
    <property type="entry name" value="AMP-binding"/>
    <property type="match status" value="2"/>
</dbReference>
<keyword evidence="7" id="KW-1185">Reference proteome</keyword>
<dbReference type="NCBIfam" id="TIGR01733">
    <property type="entry name" value="AA-adenyl-dom"/>
    <property type="match status" value="2"/>
</dbReference>
<evidence type="ECO:0000313" key="7">
    <source>
        <dbReference type="Proteomes" id="UP000287352"/>
    </source>
</evidence>
<name>A0A402AAH6_9CHLR</name>
<keyword evidence="3" id="KW-0596">Phosphopantetheine</keyword>
<dbReference type="FunFam" id="2.30.38.10:FF:000001">
    <property type="entry name" value="Non-ribosomal peptide synthetase PvdI"/>
    <property type="match status" value="1"/>
</dbReference>
<dbReference type="Gene3D" id="3.30.559.10">
    <property type="entry name" value="Chloramphenicol acetyltransferase-like domain"/>
    <property type="match status" value="1"/>
</dbReference>
<dbReference type="PROSITE" id="PS00455">
    <property type="entry name" value="AMP_BINDING"/>
    <property type="match status" value="2"/>
</dbReference>
<dbReference type="CDD" id="cd17646">
    <property type="entry name" value="A_NRPS_AB3403-like"/>
    <property type="match status" value="1"/>
</dbReference>
<dbReference type="InterPro" id="IPR001242">
    <property type="entry name" value="Condensation_dom"/>
</dbReference>
<evidence type="ECO:0000256" key="4">
    <source>
        <dbReference type="ARBA" id="ARBA00022553"/>
    </source>
</evidence>
<dbReference type="SMART" id="SM00824">
    <property type="entry name" value="PKS_TE"/>
    <property type="match status" value="1"/>
</dbReference>
<dbReference type="GO" id="GO:0003824">
    <property type="term" value="F:catalytic activity"/>
    <property type="evidence" value="ECO:0007669"/>
    <property type="project" value="InterPro"/>
</dbReference>
<feature type="domain" description="Carrier" evidence="5">
    <location>
        <begin position="564"/>
        <end position="639"/>
    </location>
</feature>
<dbReference type="FunFam" id="3.40.50.980:FF:000001">
    <property type="entry name" value="Non-ribosomal peptide synthetase"/>
    <property type="match status" value="2"/>
</dbReference>
<dbReference type="Gene3D" id="1.10.1200.10">
    <property type="entry name" value="ACP-like"/>
    <property type="match status" value="2"/>
</dbReference>
<evidence type="ECO:0000259" key="5">
    <source>
        <dbReference type="PROSITE" id="PS50075"/>
    </source>
</evidence>
<dbReference type="SUPFAM" id="SSF56801">
    <property type="entry name" value="Acetyl-CoA synthetase-like"/>
    <property type="match status" value="2"/>
</dbReference>
<dbReference type="InterPro" id="IPR036736">
    <property type="entry name" value="ACP-like_sf"/>
</dbReference>
<comment type="cofactor">
    <cofactor evidence="1">
        <name>pantetheine 4'-phosphate</name>
        <dbReference type="ChEBI" id="CHEBI:47942"/>
    </cofactor>
</comment>
<dbReference type="FunFam" id="1.10.1200.10:FF:000005">
    <property type="entry name" value="Nonribosomal peptide synthetase 1"/>
    <property type="match status" value="1"/>
</dbReference>
<organism evidence="6 7">
    <name type="scientific">Tengunoibacter tsumagoiensis</name>
    <dbReference type="NCBI Taxonomy" id="2014871"/>
    <lineage>
        <taxon>Bacteria</taxon>
        <taxon>Bacillati</taxon>
        <taxon>Chloroflexota</taxon>
        <taxon>Ktedonobacteria</taxon>
        <taxon>Ktedonobacterales</taxon>
        <taxon>Dictyobacteraceae</taxon>
        <taxon>Tengunoibacter</taxon>
    </lineage>
</organism>
<dbReference type="CDD" id="cd05930">
    <property type="entry name" value="A_NRPS"/>
    <property type="match status" value="1"/>
</dbReference>
<dbReference type="Gene3D" id="2.30.38.10">
    <property type="entry name" value="Luciferase, Domain 3"/>
    <property type="match status" value="2"/>
</dbReference>
<dbReference type="EMBL" id="BIFR01000002">
    <property type="protein sequence ID" value="GCE16173.1"/>
    <property type="molecule type" value="Genomic_DNA"/>
</dbReference>
<dbReference type="InterPro" id="IPR029058">
    <property type="entry name" value="AB_hydrolase_fold"/>
</dbReference>
<dbReference type="Gene3D" id="3.30.300.30">
    <property type="match status" value="2"/>
</dbReference>
<dbReference type="SUPFAM" id="SSF47336">
    <property type="entry name" value="ACP-like"/>
    <property type="match status" value="2"/>
</dbReference>
<dbReference type="FunFam" id="3.40.50.980:FF:000002">
    <property type="entry name" value="Enterobactin synthetase component F"/>
    <property type="match status" value="2"/>
</dbReference>
<dbReference type="GO" id="GO:0005829">
    <property type="term" value="C:cytosol"/>
    <property type="evidence" value="ECO:0007669"/>
    <property type="project" value="TreeGrafter"/>
</dbReference>
<dbReference type="InterPro" id="IPR010071">
    <property type="entry name" value="AA_adenyl_dom"/>
</dbReference>
<dbReference type="InterPro" id="IPR006162">
    <property type="entry name" value="Ppantetheine_attach_site"/>
</dbReference>
<dbReference type="Gene3D" id="3.30.559.30">
    <property type="entry name" value="Nonribosomal peptide synthetase, condensation domain"/>
    <property type="match status" value="1"/>
</dbReference>
<dbReference type="OrthoDB" id="9757538at2"/>
<dbReference type="Pfam" id="PF00668">
    <property type="entry name" value="Condensation"/>
    <property type="match status" value="2"/>
</dbReference>
<dbReference type="GO" id="GO:0008610">
    <property type="term" value="P:lipid biosynthetic process"/>
    <property type="evidence" value="ECO:0007669"/>
    <property type="project" value="UniProtKB-ARBA"/>
</dbReference>
<dbReference type="Gene3D" id="3.40.50.980">
    <property type="match status" value="4"/>
</dbReference>